<proteinExistence type="predicted"/>
<dbReference type="SUPFAM" id="SSF56219">
    <property type="entry name" value="DNase I-like"/>
    <property type="match status" value="1"/>
</dbReference>
<dbReference type="AlphaFoldDB" id="A0A803QGT7"/>
<dbReference type="InterPro" id="IPR036691">
    <property type="entry name" value="Endo/exonu/phosph_ase_sf"/>
</dbReference>
<reference evidence="2" key="2">
    <citation type="submission" date="2021-03" db="UniProtKB">
        <authorList>
            <consortium name="EnsemblPlants"/>
        </authorList>
    </citation>
    <scope>IDENTIFICATION</scope>
</reference>
<evidence type="ECO:0000313" key="3">
    <source>
        <dbReference type="Proteomes" id="UP000596661"/>
    </source>
</evidence>
<sequence length="361" mass="41455">MFSQCLGLKIVYHSPIRSANIPESKLKGIDLALLSNELYGCRVRALTLPYYGLYGCQERKVVWKKKQPVDKEAKQDREGEDQRKKEDPKSDKADTRQVTAAQKEEQQYQADQEQEKGGNAWITPKRRGQKQIEATKNKEARKIGSSNNGYAVLQAASKPFFVTIVCGSNSMETRKGLWDSLDGFGKIIEPWIILGDFNSMFSFQDRHGGRPIQNKDVIDAQNWLAMGQVEELKCSGSFFTWTNKHEVGDRIFSKLDRVFINDIWMEDFPTTKACFKWEVISDHCLCLIRHFEHNNTRIKPFRYGNHWPSYPGYEKAVMGCWSKPATGFGLDGLVQKLFRIKHTLKAFYKSSVGDVMSTIWL</sequence>
<dbReference type="Gene3D" id="3.60.10.10">
    <property type="entry name" value="Endonuclease/exonuclease/phosphatase"/>
    <property type="match status" value="1"/>
</dbReference>
<accession>A0A803QGT7</accession>
<dbReference type="EnsemblPlants" id="evm.model.09.613">
    <property type="protein sequence ID" value="cds.evm.model.09.613"/>
    <property type="gene ID" value="evm.TU.09.613"/>
</dbReference>
<dbReference type="Proteomes" id="UP000596661">
    <property type="component" value="Chromosome 9"/>
</dbReference>
<evidence type="ECO:0000313" key="2">
    <source>
        <dbReference type="EnsemblPlants" id="cds.evm.model.09.613"/>
    </source>
</evidence>
<evidence type="ECO:0008006" key="4">
    <source>
        <dbReference type="Google" id="ProtNLM"/>
    </source>
</evidence>
<organism evidence="2 3">
    <name type="scientific">Cannabis sativa</name>
    <name type="common">Hemp</name>
    <name type="synonym">Marijuana</name>
    <dbReference type="NCBI Taxonomy" id="3483"/>
    <lineage>
        <taxon>Eukaryota</taxon>
        <taxon>Viridiplantae</taxon>
        <taxon>Streptophyta</taxon>
        <taxon>Embryophyta</taxon>
        <taxon>Tracheophyta</taxon>
        <taxon>Spermatophyta</taxon>
        <taxon>Magnoliopsida</taxon>
        <taxon>eudicotyledons</taxon>
        <taxon>Gunneridae</taxon>
        <taxon>Pentapetalae</taxon>
        <taxon>rosids</taxon>
        <taxon>fabids</taxon>
        <taxon>Rosales</taxon>
        <taxon>Cannabaceae</taxon>
        <taxon>Cannabis</taxon>
    </lineage>
</organism>
<keyword evidence="3" id="KW-1185">Reference proteome</keyword>
<dbReference type="Gramene" id="evm.model.09.613">
    <property type="protein sequence ID" value="cds.evm.model.09.613"/>
    <property type="gene ID" value="evm.TU.09.613"/>
</dbReference>
<reference evidence="2" key="1">
    <citation type="submission" date="2018-11" db="EMBL/GenBank/DDBJ databases">
        <authorList>
            <person name="Grassa J C."/>
        </authorList>
    </citation>
    <scope>NUCLEOTIDE SEQUENCE [LARGE SCALE GENOMIC DNA]</scope>
</reference>
<dbReference type="PANTHER" id="PTHR33710:SF81">
    <property type="entry name" value="ENDONUCLEASE_EXONUCLEASE_PHOSPHATASE DOMAIN-CONTAINING PROTEIN"/>
    <property type="match status" value="1"/>
</dbReference>
<dbReference type="EMBL" id="UZAU01000728">
    <property type="status" value="NOT_ANNOTATED_CDS"/>
    <property type="molecule type" value="Genomic_DNA"/>
</dbReference>
<protein>
    <recommendedName>
        <fullName evidence="4">Endonuclease/exonuclease/phosphatase domain-containing protein</fullName>
    </recommendedName>
</protein>
<name>A0A803QGT7_CANSA</name>
<dbReference type="PANTHER" id="PTHR33710">
    <property type="entry name" value="BNAC02G09200D PROTEIN"/>
    <property type="match status" value="1"/>
</dbReference>
<feature type="region of interest" description="Disordered" evidence="1">
    <location>
        <begin position="65"/>
        <end position="140"/>
    </location>
</feature>
<feature type="compositionally biased region" description="Basic and acidic residues" evidence="1">
    <location>
        <begin position="65"/>
        <end position="95"/>
    </location>
</feature>
<evidence type="ECO:0000256" key="1">
    <source>
        <dbReference type="SAM" id="MobiDB-lite"/>
    </source>
</evidence>